<evidence type="ECO:0000313" key="12">
    <source>
        <dbReference type="EMBL" id="SNS08202.1"/>
    </source>
</evidence>
<dbReference type="InterPro" id="IPR027417">
    <property type="entry name" value="P-loop_NTPase"/>
</dbReference>
<dbReference type="CDD" id="cd01136">
    <property type="entry name" value="ATPase_flagellum-secretory_path_III"/>
    <property type="match status" value="1"/>
</dbReference>
<comment type="similarity">
    <text evidence="8">Belongs to the ATPase alpha/beta chains family. T3SS ATPase subfamily.</text>
</comment>
<dbReference type="GO" id="GO:0030254">
    <property type="term" value="P:protein secretion by the type III secretion system"/>
    <property type="evidence" value="ECO:0007669"/>
    <property type="project" value="InterPro"/>
</dbReference>
<gene>
    <name evidence="12" type="ORF">SAMN05444352_10312</name>
</gene>
<dbReference type="InterPro" id="IPR003593">
    <property type="entry name" value="AAA+_ATPase"/>
</dbReference>
<dbReference type="GO" id="GO:0005737">
    <property type="term" value="C:cytoplasm"/>
    <property type="evidence" value="ECO:0007669"/>
    <property type="project" value="UniProtKB-SubCell"/>
</dbReference>
<evidence type="ECO:0000256" key="2">
    <source>
        <dbReference type="ARBA" id="ARBA00022448"/>
    </source>
</evidence>
<dbReference type="STRING" id="1215104.GCA_000730585_01076"/>
<feature type="domain" description="AAA+ ATPase" evidence="11">
    <location>
        <begin position="159"/>
        <end position="342"/>
    </location>
</feature>
<dbReference type="RefSeq" id="WP_042128470.1">
    <property type="nucleotide sequence ID" value="NZ_FZOL01000003.1"/>
</dbReference>
<name>A0A239BKQ4_9PSED</name>
<dbReference type="OrthoDB" id="9148544at2"/>
<dbReference type="InterPro" id="IPR004100">
    <property type="entry name" value="ATPase_F1/V1/A1_a/bsu_N"/>
</dbReference>
<evidence type="ECO:0000256" key="3">
    <source>
        <dbReference type="ARBA" id="ARBA00022490"/>
    </source>
</evidence>
<comment type="catalytic activity">
    <reaction evidence="10">
        <text>ATP + H2O + cellular proteinSide 1 = ADP + phosphate + cellular proteinSide 2.</text>
        <dbReference type="EC" id="7.4.2.8"/>
    </reaction>
</comment>
<dbReference type="GO" id="GO:0046933">
    <property type="term" value="F:proton-transporting ATP synthase activity, rotational mechanism"/>
    <property type="evidence" value="ECO:0007669"/>
    <property type="project" value="TreeGrafter"/>
</dbReference>
<keyword evidence="13" id="KW-1185">Reference proteome</keyword>
<dbReference type="Pfam" id="PF02874">
    <property type="entry name" value="ATP-synt_ab_N"/>
    <property type="match status" value="1"/>
</dbReference>
<dbReference type="NCBIfam" id="TIGR01026">
    <property type="entry name" value="fliI_yscN"/>
    <property type="match status" value="1"/>
</dbReference>
<keyword evidence="2" id="KW-0813">Transport</keyword>
<evidence type="ECO:0000256" key="1">
    <source>
        <dbReference type="ARBA" id="ARBA00004496"/>
    </source>
</evidence>
<keyword evidence="4" id="KW-0547">Nucleotide-binding</keyword>
<dbReference type="Pfam" id="PF18269">
    <property type="entry name" value="T3SS_ATPase_C"/>
    <property type="match status" value="1"/>
</dbReference>
<keyword evidence="3" id="KW-0963">Cytoplasm</keyword>
<proteinExistence type="inferred from homology"/>
<dbReference type="GO" id="GO:0005524">
    <property type="term" value="F:ATP binding"/>
    <property type="evidence" value="ECO:0007669"/>
    <property type="project" value="UniProtKB-KW"/>
</dbReference>
<dbReference type="InterPro" id="IPR005714">
    <property type="entry name" value="ATPase_T3SS_FliI/YscN"/>
</dbReference>
<reference evidence="13" key="1">
    <citation type="submission" date="2017-06" db="EMBL/GenBank/DDBJ databases">
        <authorList>
            <person name="Varghese N."/>
            <person name="Submissions S."/>
        </authorList>
    </citation>
    <scope>NUCLEOTIDE SEQUENCE [LARGE SCALE GENOMIC DNA]</scope>
    <source>
        <strain evidence="13">DSM 22348</strain>
    </source>
</reference>
<evidence type="ECO:0000256" key="9">
    <source>
        <dbReference type="ARBA" id="ARBA00024382"/>
    </source>
</evidence>
<sequence length="448" mass="48269">MWQGFEQRALARLAETRSCRRTGRLSAIRGMVLEASGLDVHLGELVDILPLQGGTPLVAEVVGLQQEHALLMPYGSVDGLSLASEAVARGEAYSVPVGDALLGRVLDATCQPLDDRPLADDLQRLPRLVAPINPLHRAPIDTALATGVKAVDLFMPLGRGQRMGIFAGSGVGKSTLLGMMSQHTEADVIVIALIGERGREVGDFIRDSLGTRGLEKAVVIAAAAEQPAVLRRQAAYTATTIAEWFRAQGKQVLLIMDSITRFALAQREIGLATGEPMGSRGYPPSVLALLPPLMERAGNLRGQGSITGVYTVLVEGDDMNEPVADHMRAILDGHIVLDRNIGARGHWPAIDVLNSISRLAGALRNAEQKRTVDSVRSAMGVYRNSEDLIELGAYEKGSQRVIDLMIELKPELDALLQQTPDEHCPTEKAWQALQRLAQRLTRGNAHAA</sequence>
<keyword evidence="6" id="KW-0653">Protein transport</keyword>
<keyword evidence="7" id="KW-1278">Translocase</keyword>
<dbReference type="GO" id="GO:0030257">
    <property type="term" value="C:type III protein secretion system complex"/>
    <property type="evidence" value="ECO:0007669"/>
    <property type="project" value="InterPro"/>
</dbReference>
<evidence type="ECO:0000256" key="5">
    <source>
        <dbReference type="ARBA" id="ARBA00022840"/>
    </source>
</evidence>
<dbReference type="InterPro" id="IPR040627">
    <property type="entry name" value="T3SS_ATPase_C"/>
</dbReference>
<protein>
    <recommendedName>
        <fullName evidence="9">protein-secreting ATPase</fullName>
        <ecNumber evidence="9">7.4.2.8</ecNumber>
    </recommendedName>
</protein>
<dbReference type="SMART" id="SM00382">
    <property type="entry name" value="AAA"/>
    <property type="match status" value="1"/>
</dbReference>
<accession>A0A239BKQ4</accession>
<evidence type="ECO:0000256" key="8">
    <source>
        <dbReference type="ARBA" id="ARBA00024342"/>
    </source>
</evidence>
<dbReference type="EC" id="7.4.2.8" evidence="9"/>
<evidence type="ECO:0000256" key="6">
    <source>
        <dbReference type="ARBA" id="ARBA00022927"/>
    </source>
</evidence>
<dbReference type="FunFam" id="3.40.50.12240:FF:000002">
    <property type="entry name" value="Flagellum-specific ATP synthase FliI"/>
    <property type="match status" value="1"/>
</dbReference>
<dbReference type="InterPro" id="IPR020003">
    <property type="entry name" value="ATPase_a/bsu_AS"/>
</dbReference>
<evidence type="ECO:0000259" key="11">
    <source>
        <dbReference type="SMART" id="SM00382"/>
    </source>
</evidence>
<dbReference type="PROSITE" id="PS00152">
    <property type="entry name" value="ATPASE_ALPHA_BETA"/>
    <property type="match status" value="1"/>
</dbReference>
<dbReference type="Proteomes" id="UP000198407">
    <property type="component" value="Unassembled WGS sequence"/>
</dbReference>
<evidence type="ECO:0000256" key="7">
    <source>
        <dbReference type="ARBA" id="ARBA00022967"/>
    </source>
</evidence>
<dbReference type="PANTHER" id="PTHR15184">
    <property type="entry name" value="ATP SYNTHASE"/>
    <property type="match status" value="1"/>
</dbReference>
<dbReference type="Pfam" id="PF00006">
    <property type="entry name" value="ATP-synt_ab"/>
    <property type="match status" value="1"/>
</dbReference>
<organism evidence="12 13">
    <name type="scientific">Pseudomonas japonica</name>
    <dbReference type="NCBI Taxonomy" id="256466"/>
    <lineage>
        <taxon>Bacteria</taxon>
        <taxon>Pseudomonadati</taxon>
        <taxon>Pseudomonadota</taxon>
        <taxon>Gammaproteobacteria</taxon>
        <taxon>Pseudomonadales</taxon>
        <taxon>Pseudomonadaceae</taxon>
        <taxon>Pseudomonas</taxon>
    </lineage>
</organism>
<comment type="subcellular location">
    <subcellularLocation>
        <location evidence="1">Cytoplasm</location>
    </subcellularLocation>
</comment>
<dbReference type="SUPFAM" id="SSF52540">
    <property type="entry name" value="P-loop containing nucleoside triphosphate hydrolases"/>
    <property type="match status" value="1"/>
</dbReference>
<evidence type="ECO:0000256" key="4">
    <source>
        <dbReference type="ARBA" id="ARBA00022741"/>
    </source>
</evidence>
<evidence type="ECO:0000256" key="10">
    <source>
        <dbReference type="ARBA" id="ARBA00034006"/>
    </source>
</evidence>
<dbReference type="GO" id="GO:0008564">
    <property type="term" value="F:protein-exporting ATPase activity"/>
    <property type="evidence" value="ECO:0007669"/>
    <property type="project" value="UniProtKB-EC"/>
</dbReference>
<dbReference type="InterPro" id="IPR000194">
    <property type="entry name" value="ATPase_F1/V1/A1_a/bsu_nucl-bd"/>
</dbReference>
<dbReference type="Gene3D" id="3.40.50.12240">
    <property type="match status" value="1"/>
</dbReference>
<dbReference type="GO" id="GO:0016887">
    <property type="term" value="F:ATP hydrolysis activity"/>
    <property type="evidence" value="ECO:0007669"/>
    <property type="project" value="InterPro"/>
</dbReference>
<dbReference type="InterPro" id="IPR050053">
    <property type="entry name" value="ATPase_alpha/beta_chains"/>
</dbReference>
<dbReference type="AlphaFoldDB" id="A0A239BKQ4"/>
<keyword evidence="5" id="KW-0067">ATP-binding</keyword>
<evidence type="ECO:0000313" key="13">
    <source>
        <dbReference type="Proteomes" id="UP000198407"/>
    </source>
</evidence>
<dbReference type="EMBL" id="FZOL01000003">
    <property type="protein sequence ID" value="SNS08202.1"/>
    <property type="molecule type" value="Genomic_DNA"/>
</dbReference>
<dbReference type="PANTHER" id="PTHR15184:SF9">
    <property type="entry name" value="SPI-1 TYPE 3 SECRETION SYSTEM ATPASE"/>
    <property type="match status" value="1"/>
</dbReference>